<dbReference type="Pfam" id="PF07715">
    <property type="entry name" value="Plug"/>
    <property type="match status" value="1"/>
</dbReference>
<dbReference type="SUPFAM" id="SSF49464">
    <property type="entry name" value="Carboxypeptidase regulatory domain-like"/>
    <property type="match status" value="1"/>
</dbReference>
<dbReference type="InterPro" id="IPR012910">
    <property type="entry name" value="Plug_dom"/>
</dbReference>
<accession>A0A1T5BN31</accession>
<feature type="chain" id="PRO_5013341210" evidence="1">
    <location>
        <begin position="21"/>
        <end position="821"/>
    </location>
</feature>
<name>A0A1T5BN31_9FLAO</name>
<dbReference type="EMBL" id="FUYL01000004">
    <property type="protein sequence ID" value="SKB48588.1"/>
    <property type="molecule type" value="Genomic_DNA"/>
</dbReference>
<dbReference type="STRING" id="561365.SAMN05660866_01775"/>
<dbReference type="RefSeq" id="WP_079512231.1">
    <property type="nucleotide sequence ID" value="NZ_FUYL01000004.1"/>
</dbReference>
<sequence length="821" mass="92675">MKHFSILVLLLLLCNALSFAQNATITGIVLDDNNQPLADVNITTQGLGTITSSNGFYILEITADIENTITFSHIAHKDVILKNLLLTTNETFEFNPVLKVDVIQIDEVSVSATGERTLENILNVTPETIRKIPGANSGVETILKLLPGVSSNNELSTQYAVRGGNYDENLVYVNEIEVYRPFLIRSAQQEGLSFVNSDLVKDVKFSAGGFQAKYGDKLASVLDIKYKTPTLFSLRADLSFLGASASLETVSKNNKFSSVSGIRYRNNSLLVNSQQTQSNFTPSFTDVQSYLTYTVSSKLQLNFLGNLAVNDYTNEPLNRQTNFGTLDNPQALVVYYQGQEKNRYTTALGALKGSYFLNENTTLKLISSIYHTIEEEYSDVIASYELGEVDSNLSSDSAGEVLTSRGIGSQFNRTRNDLDALIFNIEHKGSHTMNNSVLEWGAKYTHEDIRDQLRESEFIDSAGFSIRPPRAEFTNNQPADSFDAPLVAYNGIYALNFVKTNRFSGFVQLGTQKTWNDTDIYYNIGVRSHHWTVSGTDVEKVSQTVISPRGQLAIKPKWDKDMLFRLSTGIYHQPPFYRELRDSSGTIQPNVKAQKAFHLVAGNEYSFLLWERAFTLISEAYYKKLENVNPYTLEDVRIRYSANNDTEAYVYGAEVRMNGAFVPGTESWISIGYLKTEENRNNRGYLPRPTDQRLKLGILFQDYIPTIPDLKMYLNLVYQTGVTGGSPSYADPYIFQNRLRDYKRADLGISYIFASKDKQYPNTHWLHTFKELSFGFEIFNLFNNQNSITNTWVRDADSKNEYAVPNYLTSRVLNLRLGIRL</sequence>
<keyword evidence="1" id="KW-0732">Signal</keyword>
<keyword evidence="3" id="KW-0675">Receptor</keyword>
<feature type="domain" description="TonB-dependent receptor plug" evidence="2">
    <location>
        <begin position="119"/>
        <end position="216"/>
    </location>
</feature>
<keyword evidence="4" id="KW-1185">Reference proteome</keyword>
<dbReference type="OrthoDB" id="1108759at2"/>
<organism evidence="3 4">
    <name type="scientific">Maribacter arcticus</name>
    <dbReference type="NCBI Taxonomy" id="561365"/>
    <lineage>
        <taxon>Bacteria</taxon>
        <taxon>Pseudomonadati</taxon>
        <taxon>Bacteroidota</taxon>
        <taxon>Flavobacteriia</taxon>
        <taxon>Flavobacteriales</taxon>
        <taxon>Flavobacteriaceae</taxon>
        <taxon>Maribacter</taxon>
    </lineage>
</organism>
<protein>
    <submittedName>
        <fullName evidence="3">Outer membrane receptor proteins, mostly Fe transport</fullName>
    </submittedName>
</protein>
<evidence type="ECO:0000256" key="1">
    <source>
        <dbReference type="SAM" id="SignalP"/>
    </source>
</evidence>
<dbReference type="InterPro" id="IPR008969">
    <property type="entry name" value="CarboxyPept-like_regulatory"/>
</dbReference>
<feature type="signal peptide" evidence="1">
    <location>
        <begin position="1"/>
        <end position="20"/>
    </location>
</feature>
<dbReference type="SUPFAM" id="SSF56935">
    <property type="entry name" value="Porins"/>
    <property type="match status" value="1"/>
</dbReference>
<gene>
    <name evidence="3" type="ORF">SAMN05660866_01775</name>
</gene>
<reference evidence="4" key="1">
    <citation type="submission" date="2017-02" db="EMBL/GenBank/DDBJ databases">
        <authorList>
            <person name="Varghese N."/>
            <person name="Submissions S."/>
        </authorList>
    </citation>
    <scope>NUCLEOTIDE SEQUENCE [LARGE SCALE GENOMIC DNA]</scope>
    <source>
        <strain evidence="4">DSM 23546</strain>
    </source>
</reference>
<proteinExistence type="predicted"/>
<evidence type="ECO:0000313" key="4">
    <source>
        <dbReference type="Proteomes" id="UP000190339"/>
    </source>
</evidence>
<dbReference type="InterPro" id="IPR037066">
    <property type="entry name" value="Plug_dom_sf"/>
</dbReference>
<evidence type="ECO:0000313" key="3">
    <source>
        <dbReference type="EMBL" id="SKB48588.1"/>
    </source>
</evidence>
<evidence type="ECO:0000259" key="2">
    <source>
        <dbReference type="Pfam" id="PF07715"/>
    </source>
</evidence>
<dbReference type="Proteomes" id="UP000190339">
    <property type="component" value="Unassembled WGS sequence"/>
</dbReference>
<dbReference type="AlphaFoldDB" id="A0A1T5BN31"/>
<dbReference type="Gene3D" id="2.170.130.10">
    <property type="entry name" value="TonB-dependent receptor, plug domain"/>
    <property type="match status" value="1"/>
</dbReference>